<reference evidence="4 5" key="1">
    <citation type="submission" date="2018-06" db="EMBL/GenBank/DDBJ databases">
        <title>Comparative genomics reveals the genomic features of Rhizophagus irregularis, R. cerebriforme, R. diaphanum and Gigaspora rosea, and their symbiotic lifestyle signature.</title>
        <authorList>
            <person name="Morin E."/>
            <person name="San Clemente H."/>
            <person name="Chen E.C.H."/>
            <person name="De La Providencia I."/>
            <person name="Hainaut M."/>
            <person name="Kuo A."/>
            <person name="Kohler A."/>
            <person name="Murat C."/>
            <person name="Tang N."/>
            <person name="Roy S."/>
            <person name="Loubradou J."/>
            <person name="Henrissat B."/>
            <person name="Grigoriev I.V."/>
            <person name="Corradi N."/>
            <person name="Roux C."/>
            <person name="Martin F.M."/>
        </authorList>
    </citation>
    <scope>NUCLEOTIDE SEQUENCE [LARGE SCALE GENOMIC DNA]</scope>
    <source>
        <strain evidence="4 5">DAOM 194757</strain>
    </source>
</reference>
<dbReference type="SUPFAM" id="SSF48264">
    <property type="entry name" value="Cytochrome P450"/>
    <property type="match status" value="1"/>
</dbReference>
<keyword evidence="3" id="KW-0349">Heme</keyword>
<dbReference type="Proteomes" id="UP000266673">
    <property type="component" value="Unassembled WGS sequence"/>
</dbReference>
<dbReference type="EMBL" id="QKWP01000748">
    <property type="protein sequence ID" value="RIB15380.1"/>
    <property type="molecule type" value="Genomic_DNA"/>
</dbReference>
<dbReference type="PROSITE" id="PS00086">
    <property type="entry name" value="CYTOCHROME_P450"/>
    <property type="match status" value="1"/>
</dbReference>
<dbReference type="PRINTS" id="PR00385">
    <property type="entry name" value="P450"/>
</dbReference>
<dbReference type="Gene3D" id="1.10.630.10">
    <property type="entry name" value="Cytochrome P450"/>
    <property type="match status" value="1"/>
</dbReference>
<keyword evidence="3" id="KW-0503">Monooxygenase</keyword>
<dbReference type="InterPro" id="IPR001128">
    <property type="entry name" value="Cyt_P450"/>
</dbReference>
<dbReference type="InterPro" id="IPR017972">
    <property type="entry name" value="Cyt_P450_CS"/>
</dbReference>
<keyword evidence="3" id="KW-0560">Oxidoreductase</keyword>
<evidence type="ECO:0000313" key="4">
    <source>
        <dbReference type="EMBL" id="RIB15380.1"/>
    </source>
</evidence>
<proteinExistence type="inferred from homology"/>
<dbReference type="GO" id="GO:0016705">
    <property type="term" value="F:oxidoreductase activity, acting on paired donors, with incorporation or reduction of molecular oxygen"/>
    <property type="evidence" value="ECO:0007669"/>
    <property type="project" value="InterPro"/>
</dbReference>
<evidence type="ECO:0000256" key="1">
    <source>
        <dbReference type="ARBA" id="ARBA00022723"/>
    </source>
</evidence>
<dbReference type="GO" id="GO:0005506">
    <property type="term" value="F:iron ion binding"/>
    <property type="evidence" value="ECO:0007669"/>
    <property type="project" value="InterPro"/>
</dbReference>
<protein>
    <submittedName>
        <fullName evidence="4">Cytochrome P450</fullName>
    </submittedName>
</protein>
<evidence type="ECO:0000256" key="2">
    <source>
        <dbReference type="ARBA" id="ARBA00023004"/>
    </source>
</evidence>
<dbReference type="PANTHER" id="PTHR24301">
    <property type="entry name" value="THROMBOXANE-A SYNTHASE"/>
    <property type="match status" value="1"/>
</dbReference>
<keyword evidence="1 3" id="KW-0479">Metal-binding</keyword>
<dbReference type="PANTHER" id="PTHR24301:SF2">
    <property type="entry name" value="THROMBOXANE-A SYNTHASE"/>
    <property type="match status" value="1"/>
</dbReference>
<dbReference type="Pfam" id="PF00067">
    <property type="entry name" value="p450"/>
    <property type="match status" value="2"/>
</dbReference>
<name>A0A397UYS5_9GLOM</name>
<dbReference type="InterPro" id="IPR036396">
    <property type="entry name" value="Cyt_P450_sf"/>
</dbReference>
<gene>
    <name evidence="4" type="ORF">C2G38_2093382</name>
</gene>
<accession>A0A397UYS5</accession>
<evidence type="ECO:0000256" key="3">
    <source>
        <dbReference type="RuleBase" id="RU000461"/>
    </source>
</evidence>
<dbReference type="GO" id="GO:0020037">
    <property type="term" value="F:heme binding"/>
    <property type="evidence" value="ECO:0007669"/>
    <property type="project" value="InterPro"/>
</dbReference>
<keyword evidence="5" id="KW-1185">Reference proteome</keyword>
<comment type="caution">
    <text evidence="4">The sequence shown here is derived from an EMBL/GenBank/DDBJ whole genome shotgun (WGS) entry which is preliminary data.</text>
</comment>
<organism evidence="4 5">
    <name type="scientific">Gigaspora rosea</name>
    <dbReference type="NCBI Taxonomy" id="44941"/>
    <lineage>
        <taxon>Eukaryota</taxon>
        <taxon>Fungi</taxon>
        <taxon>Fungi incertae sedis</taxon>
        <taxon>Mucoromycota</taxon>
        <taxon>Glomeromycotina</taxon>
        <taxon>Glomeromycetes</taxon>
        <taxon>Diversisporales</taxon>
        <taxon>Gigasporaceae</taxon>
        <taxon>Gigaspora</taxon>
    </lineage>
</organism>
<comment type="similarity">
    <text evidence="3">Belongs to the cytochrome P450 family.</text>
</comment>
<keyword evidence="2 3" id="KW-0408">Iron</keyword>
<evidence type="ECO:0000313" key="5">
    <source>
        <dbReference type="Proteomes" id="UP000266673"/>
    </source>
</evidence>
<dbReference type="AlphaFoldDB" id="A0A397UYS5"/>
<dbReference type="OrthoDB" id="1470350at2759"/>
<sequence length="135" mass="15373">MIDEIDTIFPPNTPYNWKYVDLIKLEYCDAVINEASRIMSIANDIPRYIPNSTELAGYQWEAGTFHMNISVGHKFSFIPFGGGLRICPGRKLAMIELISLVVEIFGKCDVELIRSNAVTICEELSVRIRPRKYSL</sequence>
<dbReference type="STRING" id="44941.A0A397UYS5"/>
<dbReference type="GO" id="GO:0004497">
    <property type="term" value="F:monooxygenase activity"/>
    <property type="evidence" value="ECO:0007669"/>
    <property type="project" value="UniProtKB-KW"/>
</dbReference>